<dbReference type="EMBL" id="SNWQ01000038">
    <property type="protein sequence ID" value="TDO30413.1"/>
    <property type="molecule type" value="Genomic_DNA"/>
</dbReference>
<evidence type="ECO:0000313" key="2">
    <source>
        <dbReference type="Proteomes" id="UP000295388"/>
    </source>
</evidence>
<proteinExistence type="predicted"/>
<name>A0A4R6J4T8_9ACTN</name>
<accession>A0A4R6J4T8</accession>
<reference evidence="1 2" key="1">
    <citation type="submission" date="2019-03" db="EMBL/GenBank/DDBJ databases">
        <title>Genomic Encyclopedia of Type Strains, Phase III (KMG-III): the genomes of soil and plant-associated and newly described type strains.</title>
        <authorList>
            <person name="Whitman W."/>
        </authorList>
    </citation>
    <scope>NUCLEOTIDE SEQUENCE [LARGE SCALE GENOMIC DNA]</scope>
    <source>
        <strain evidence="1 2">VKM Ac-2527</strain>
    </source>
</reference>
<keyword evidence="2" id="KW-1185">Reference proteome</keyword>
<dbReference type="Gene3D" id="3.30.750.24">
    <property type="entry name" value="STAS domain"/>
    <property type="match status" value="1"/>
</dbReference>
<evidence type="ECO:0008006" key="3">
    <source>
        <dbReference type="Google" id="ProtNLM"/>
    </source>
</evidence>
<protein>
    <recommendedName>
        <fullName evidence="3">STAS domain-containing protein</fullName>
    </recommendedName>
</protein>
<organism evidence="1 2">
    <name type="scientific">Kribbella caucasensis</name>
    <dbReference type="NCBI Taxonomy" id="2512215"/>
    <lineage>
        <taxon>Bacteria</taxon>
        <taxon>Bacillati</taxon>
        <taxon>Actinomycetota</taxon>
        <taxon>Actinomycetes</taxon>
        <taxon>Propionibacteriales</taxon>
        <taxon>Kribbellaceae</taxon>
        <taxon>Kribbella</taxon>
    </lineage>
</organism>
<gene>
    <name evidence="1" type="ORF">EV643_13827</name>
</gene>
<dbReference type="Proteomes" id="UP000295388">
    <property type="component" value="Unassembled WGS sequence"/>
</dbReference>
<sequence>MHVATGELFFASSNDLVHQFDYRNDPADVVIDLTDSHI</sequence>
<dbReference type="AlphaFoldDB" id="A0A4R6J4T8"/>
<comment type="caution">
    <text evidence="1">The sequence shown here is derived from an EMBL/GenBank/DDBJ whole genome shotgun (WGS) entry which is preliminary data.</text>
</comment>
<evidence type="ECO:0000313" key="1">
    <source>
        <dbReference type="EMBL" id="TDO30413.1"/>
    </source>
</evidence>
<dbReference type="InterPro" id="IPR036513">
    <property type="entry name" value="STAS_dom_sf"/>
</dbReference>